<sequence length="69" mass="7492">MFLHISAVQMMLRDRVGATPLVVSRPYCGMGVDLGDSAVTLVHEGVLYGFCHGLCRRAFADQHGLSLSK</sequence>
<evidence type="ECO:0000313" key="2">
    <source>
        <dbReference type="Proteomes" id="UP000248544"/>
    </source>
</evidence>
<evidence type="ECO:0000313" key="1">
    <source>
        <dbReference type="EMBL" id="PZG21696.1"/>
    </source>
</evidence>
<protein>
    <recommendedName>
        <fullName evidence="3">YHS domain-containing protein</fullName>
    </recommendedName>
</protein>
<dbReference type="Proteomes" id="UP000248544">
    <property type="component" value="Unassembled WGS sequence"/>
</dbReference>
<name>A0A2W2EBN1_9ACTN</name>
<proteinExistence type="predicted"/>
<dbReference type="EMBL" id="POUA01000568">
    <property type="protein sequence ID" value="PZG21696.1"/>
    <property type="molecule type" value="Genomic_DNA"/>
</dbReference>
<evidence type="ECO:0008006" key="3">
    <source>
        <dbReference type="Google" id="ProtNLM"/>
    </source>
</evidence>
<keyword evidence="2" id="KW-1185">Reference proteome</keyword>
<dbReference type="RefSeq" id="WP_111171925.1">
    <property type="nucleotide sequence ID" value="NZ_POUA01000568.1"/>
</dbReference>
<organism evidence="1 2">
    <name type="scientific">Spongiactinospora gelatinilytica</name>
    <dbReference type="NCBI Taxonomy" id="2666298"/>
    <lineage>
        <taxon>Bacteria</taxon>
        <taxon>Bacillati</taxon>
        <taxon>Actinomycetota</taxon>
        <taxon>Actinomycetes</taxon>
        <taxon>Streptosporangiales</taxon>
        <taxon>Streptosporangiaceae</taxon>
        <taxon>Spongiactinospora</taxon>
    </lineage>
</organism>
<accession>A0A2W2EBN1</accession>
<gene>
    <name evidence="1" type="ORF">C1I98_36960</name>
</gene>
<dbReference type="AlphaFoldDB" id="A0A2W2EBN1"/>
<reference evidence="1 2" key="1">
    <citation type="submission" date="2018-01" db="EMBL/GenBank/DDBJ databases">
        <title>Draft genome sequence of Sphaerisporangium sp. 7K107.</title>
        <authorList>
            <person name="Sahin N."/>
            <person name="Saygin H."/>
            <person name="Ay H."/>
        </authorList>
    </citation>
    <scope>NUCLEOTIDE SEQUENCE [LARGE SCALE GENOMIC DNA]</scope>
    <source>
        <strain evidence="1 2">7K107</strain>
    </source>
</reference>
<comment type="caution">
    <text evidence="1">The sequence shown here is derived from an EMBL/GenBank/DDBJ whole genome shotgun (WGS) entry which is preliminary data.</text>
</comment>